<evidence type="ECO:0000313" key="1">
    <source>
        <dbReference type="EMBL" id="KAK9153032.1"/>
    </source>
</evidence>
<reference evidence="1 2" key="1">
    <citation type="submission" date="2024-01" db="EMBL/GenBank/DDBJ databases">
        <title>Genome assemblies of Stephania.</title>
        <authorList>
            <person name="Yang L."/>
        </authorList>
    </citation>
    <scope>NUCLEOTIDE SEQUENCE [LARGE SCALE GENOMIC DNA]</scope>
    <source>
        <strain evidence="1">QJT</strain>
        <tissue evidence="1">Leaf</tissue>
    </source>
</reference>
<evidence type="ECO:0000313" key="2">
    <source>
        <dbReference type="Proteomes" id="UP001417504"/>
    </source>
</evidence>
<gene>
    <name evidence="1" type="ORF">Sjap_000512</name>
</gene>
<name>A0AAP0KKJ9_9MAGN</name>
<sequence>MPTSMIDEVLPWRHELYWKLPRFSVCNDWVVIDKLPLNLRNDIAFAMVGDKFRGLIELAKKNYTRLDLTRVLMKVKGFDVGFFPKNLIFPCWDSSIMVRVDRWRGAIPTPATRVVCETQTVEQRIVKLCVEGDTQNEEGGEGEREIDSLAVEHINYRDDPSSSTSEDTSVANHVDEDRGMKRNWIEANGDMEGLQLSREEMISMNHLNLPAIVDEVEGEVVISLFETIHEEGKSLSSFNILGNFEQNMEGGEVESNKIVPQDHISMIRLNQTTNTWIYLPLTSISVIKQRLDQYGICIREGEVMLSDPAQLSGKENALVKERQILESKVFYKKPDMRGFVGYQ</sequence>
<evidence type="ECO:0008006" key="3">
    <source>
        <dbReference type="Google" id="ProtNLM"/>
    </source>
</evidence>
<dbReference type="EMBL" id="JBBNAE010000001">
    <property type="protein sequence ID" value="KAK9153032.1"/>
    <property type="molecule type" value="Genomic_DNA"/>
</dbReference>
<keyword evidence="2" id="KW-1185">Reference proteome</keyword>
<protein>
    <recommendedName>
        <fullName evidence="3">DUF4283 domain-containing protein</fullName>
    </recommendedName>
</protein>
<proteinExistence type="predicted"/>
<accession>A0AAP0KKJ9</accession>
<dbReference type="AlphaFoldDB" id="A0AAP0KKJ9"/>
<organism evidence="1 2">
    <name type="scientific">Stephania japonica</name>
    <dbReference type="NCBI Taxonomy" id="461633"/>
    <lineage>
        <taxon>Eukaryota</taxon>
        <taxon>Viridiplantae</taxon>
        <taxon>Streptophyta</taxon>
        <taxon>Embryophyta</taxon>
        <taxon>Tracheophyta</taxon>
        <taxon>Spermatophyta</taxon>
        <taxon>Magnoliopsida</taxon>
        <taxon>Ranunculales</taxon>
        <taxon>Menispermaceae</taxon>
        <taxon>Menispermoideae</taxon>
        <taxon>Cissampelideae</taxon>
        <taxon>Stephania</taxon>
    </lineage>
</organism>
<comment type="caution">
    <text evidence="1">The sequence shown here is derived from an EMBL/GenBank/DDBJ whole genome shotgun (WGS) entry which is preliminary data.</text>
</comment>
<dbReference type="Proteomes" id="UP001417504">
    <property type="component" value="Unassembled WGS sequence"/>
</dbReference>